<evidence type="ECO:0000256" key="3">
    <source>
        <dbReference type="ARBA" id="ARBA00022475"/>
    </source>
</evidence>
<evidence type="ECO:0000256" key="6">
    <source>
        <dbReference type="ARBA" id="ARBA00023136"/>
    </source>
</evidence>
<dbReference type="Pfam" id="PF13520">
    <property type="entry name" value="AA_permease_2"/>
    <property type="match status" value="1"/>
</dbReference>
<keyword evidence="9" id="KW-1185">Reference proteome</keyword>
<keyword evidence="2" id="KW-0813">Transport</keyword>
<evidence type="ECO:0000256" key="2">
    <source>
        <dbReference type="ARBA" id="ARBA00022448"/>
    </source>
</evidence>
<dbReference type="PANTHER" id="PTHR42770">
    <property type="entry name" value="AMINO ACID TRANSPORTER-RELATED"/>
    <property type="match status" value="1"/>
</dbReference>
<evidence type="ECO:0000256" key="4">
    <source>
        <dbReference type="ARBA" id="ARBA00022692"/>
    </source>
</evidence>
<feature type="transmembrane region" description="Helical" evidence="7">
    <location>
        <begin position="353"/>
        <end position="372"/>
    </location>
</feature>
<comment type="subcellular location">
    <subcellularLocation>
        <location evidence="1">Cell membrane</location>
        <topology evidence="1">Multi-pass membrane protein</topology>
    </subcellularLocation>
</comment>
<accession>A0A1Q5PJL0</accession>
<evidence type="ECO:0000313" key="9">
    <source>
        <dbReference type="Proteomes" id="UP000186785"/>
    </source>
</evidence>
<name>A0A1Q5PJL0_9ACTO</name>
<organism evidence="8 9">
    <name type="scientific">Boudabousia liubingyangii</name>
    <dbReference type="NCBI Taxonomy" id="1921764"/>
    <lineage>
        <taxon>Bacteria</taxon>
        <taxon>Bacillati</taxon>
        <taxon>Actinomycetota</taxon>
        <taxon>Actinomycetes</taxon>
        <taxon>Actinomycetales</taxon>
        <taxon>Actinomycetaceae</taxon>
        <taxon>Boudabousia</taxon>
    </lineage>
</organism>
<feature type="transmembrane region" description="Helical" evidence="7">
    <location>
        <begin position="49"/>
        <end position="71"/>
    </location>
</feature>
<dbReference type="AlphaFoldDB" id="A0A1Q5PJL0"/>
<keyword evidence="4 7" id="KW-0812">Transmembrane</keyword>
<dbReference type="PANTHER" id="PTHR42770:SF15">
    <property type="entry name" value="GLUTAMATE_GAMMA-AMINOBUTYRATE ANTIPORTER-RELATED"/>
    <property type="match status" value="1"/>
</dbReference>
<feature type="transmembrane region" description="Helical" evidence="7">
    <location>
        <begin position="160"/>
        <end position="186"/>
    </location>
</feature>
<dbReference type="RefSeq" id="WP_073709727.1">
    <property type="nucleotide sequence ID" value="NZ_MQSV01000006.1"/>
</dbReference>
<feature type="transmembrane region" description="Helical" evidence="7">
    <location>
        <begin position="448"/>
        <end position="469"/>
    </location>
</feature>
<dbReference type="GO" id="GO:0022857">
    <property type="term" value="F:transmembrane transporter activity"/>
    <property type="evidence" value="ECO:0007669"/>
    <property type="project" value="InterPro"/>
</dbReference>
<feature type="transmembrane region" description="Helical" evidence="7">
    <location>
        <begin position="422"/>
        <end position="442"/>
    </location>
</feature>
<keyword evidence="5 7" id="KW-1133">Transmembrane helix</keyword>
<feature type="transmembrane region" description="Helical" evidence="7">
    <location>
        <begin position="17"/>
        <end position="43"/>
    </location>
</feature>
<evidence type="ECO:0000256" key="7">
    <source>
        <dbReference type="SAM" id="Phobius"/>
    </source>
</evidence>
<evidence type="ECO:0000313" key="8">
    <source>
        <dbReference type="EMBL" id="OKL46131.1"/>
    </source>
</evidence>
<sequence>MAADKKSLKSAQKKTGILWYTMAFMAFSTVWGFGNIIIAYNYFGGLKSIVVWAIVFAIYFIPYSLMAGELGSAFKDEGGGVSSWINATMGGKLAYFAGWTYWVVHMPYISQKPSGFIISASWIIYQDNRVSEMSIRTMQLISLAIFIVIMLVATRGFKTLVSIATLAGTSMFVMSMLFIVMMIAAPALTGKVNAPVLNAETLTPDFSWALILNLSILVFGVGGCEKISPYVNKMRDPAKDFSRGMIALVVMVGVTALLGTVALSMMFDGNAMPKDFLTNATYQAFMKVGQYYGLGSTFMIIYALCALVAQVSIMIISIDAPLRILIESTGGDYIPSALKRQNKYGVYINGYKLIAAIIIPLLILPMLGIGSVDDLVRWLIKLNSTVMPLRYLWVFVAYIALKKAGQAITADYRFTRSQTLGYIAGGWCFFVTLMASILGMYSEDTFQFVMNVLTPVILIGLGLIMPALARREKRKTVGV</sequence>
<feature type="transmembrane region" description="Helical" evidence="7">
    <location>
        <begin position="245"/>
        <end position="267"/>
    </location>
</feature>
<feature type="transmembrane region" description="Helical" evidence="7">
    <location>
        <begin position="291"/>
        <end position="316"/>
    </location>
</feature>
<keyword evidence="6 7" id="KW-0472">Membrane</keyword>
<protein>
    <submittedName>
        <fullName evidence="8">Transporter</fullName>
    </submittedName>
</protein>
<reference evidence="8 9" key="1">
    <citation type="submission" date="2016-11" db="EMBL/GenBank/DDBJ databases">
        <title>Actinomyces gypaetusis sp. nov. isolated from the vulture Gypaetus barbatus in Qinghai Tibet Plateau China.</title>
        <authorList>
            <person name="Meng X."/>
        </authorList>
    </citation>
    <scope>NUCLEOTIDE SEQUENCE [LARGE SCALE GENOMIC DNA]</scope>
    <source>
        <strain evidence="8 9">VUL4_2</strain>
    </source>
</reference>
<dbReference type="GO" id="GO:0005886">
    <property type="term" value="C:plasma membrane"/>
    <property type="evidence" value="ECO:0007669"/>
    <property type="project" value="UniProtKB-SubCell"/>
</dbReference>
<dbReference type="InterPro" id="IPR002293">
    <property type="entry name" value="AA/rel_permease1"/>
</dbReference>
<dbReference type="Gene3D" id="1.20.1740.10">
    <property type="entry name" value="Amino acid/polyamine transporter I"/>
    <property type="match status" value="1"/>
</dbReference>
<gene>
    <name evidence="8" type="ORF">BSR29_07700</name>
</gene>
<keyword evidence="3" id="KW-1003">Cell membrane</keyword>
<evidence type="ECO:0000256" key="5">
    <source>
        <dbReference type="ARBA" id="ARBA00022989"/>
    </source>
</evidence>
<proteinExistence type="predicted"/>
<feature type="transmembrane region" description="Helical" evidence="7">
    <location>
        <begin position="378"/>
        <end position="401"/>
    </location>
</feature>
<evidence type="ECO:0000256" key="1">
    <source>
        <dbReference type="ARBA" id="ARBA00004651"/>
    </source>
</evidence>
<dbReference type="InterPro" id="IPR050367">
    <property type="entry name" value="APC_superfamily"/>
</dbReference>
<feature type="transmembrane region" description="Helical" evidence="7">
    <location>
        <begin position="206"/>
        <end position="224"/>
    </location>
</feature>
<dbReference type="PIRSF" id="PIRSF006060">
    <property type="entry name" value="AA_transporter"/>
    <property type="match status" value="1"/>
</dbReference>
<dbReference type="Proteomes" id="UP000186785">
    <property type="component" value="Unassembled WGS sequence"/>
</dbReference>
<feature type="transmembrane region" description="Helical" evidence="7">
    <location>
        <begin position="83"/>
        <end position="104"/>
    </location>
</feature>
<comment type="caution">
    <text evidence="8">The sequence shown here is derived from an EMBL/GenBank/DDBJ whole genome shotgun (WGS) entry which is preliminary data.</text>
</comment>
<dbReference type="OrthoDB" id="3170677at2"/>
<dbReference type="EMBL" id="MQSV01000006">
    <property type="protein sequence ID" value="OKL46131.1"/>
    <property type="molecule type" value="Genomic_DNA"/>
</dbReference>
<feature type="transmembrane region" description="Helical" evidence="7">
    <location>
        <begin position="135"/>
        <end position="153"/>
    </location>
</feature>